<proteinExistence type="predicted"/>
<evidence type="ECO:0000313" key="1">
    <source>
        <dbReference type="EMBL" id="OLQ01665.1"/>
    </source>
</evidence>
<comment type="caution">
    <text evidence="1">The sequence shown here is derived from an EMBL/GenBank/DDBJ whole genome shotgun (WGS) entry which is preliminary data.</text>
</comment>
<protein>
    <submittedName>
        <fullName evidence="1">Uncharacterized protein</fullName>
    </submittedName>
</protein>
<accession>A0A1Q9E2L1</accession>
<sequence>MNFRTAPLELSKFMRLRLTSDEKANGLAATANVLPAIKIAGELIDECTNQGHALWLQAYVFMRANLAAVSELSSRIAVFSDRAGTNGALKQEFEQMANHPEVIKFTAQLVVILEEVAPSSDLLDSPALYGKSVQDAVATTEMLTFRAKVQGRIAQMGEKAKVQMTIGTWVARAQNNLEDEVTRLANAAAAVANDGFQEASQFLLNNALQLMGWFQVHGEEVTMVSAVDEGGE</sequence>
<dbReference type="AlphaFoldDB" id="A0A1Q9E2L1"/>
<evidence type="ECO:0000313" key="2">
    <source>
        <dbReference type="Proteomes" id="UP000186817"/>
    </source>
</evidence>
<dbReference type="Proteomes" id="UP000186817">
    <property type="component" value="Unassembled WGS sequence"/>
</dbReference>
<dbReference type="OrthoDB" id="10278314at2759"/>
<keyword evidence="2" id="KW-1185">Reference proteome</keyword>
<reference evidence="1 2" key="1">
    <citation type="submission" date="2016-02" db="EMBL/GenBank/DDBJ databases">
        <title>Genome analysis of coral dinoflagellate symbionts highlights evolutionary adaptations to a symbiotic lifestyle.</title>
        <authorList>
            <person name="Aranda M."/>
            <person name="Li Y."/>
            <person name="Liew Y.J."/>
            <person name="Baumgarten S."/>
            <person name="Simakov O."/>
            <person name="Wilson M."/>
            <person name="Piel J."/>
            <person name="Ashoor H."/>
            <person name="Bougouffa S."/>
            <person name="Bajic V.B."/>
            <person name="Ryu T."/>
            <person name="Ravasi T."/>
            <person name="Bayer T."/>
            <person name="Micklem G."/>
            <person name="Kim H."/>
            <person name="Bhak J."/>
            <person name="Lajeunesse T.C."/>
            <person name="Voolstra C.R."/>
        </authorList>
    </citation>
    <scope>NUCLEOTIDE SEQUENCE [LARGE SCALE GENOMIC DNA]</scope>
    <source>
        <strain evidence="1 2">CCMP2467</strain>
    </source>
</reference>
<organism evidence="1 2">
    <name type="scientific">Symbiodinium microadriaticum</name>
    <name type="common">Dinoflagellate</name>
    <name type="synonym">Zooxanthella microadriatica</name>
    <dbReference type="NCBI Taxonomy" id="2951"/>
    <lineage>
        <taxon>Eukaryota</taxon>
        <taxon>Sar</taxon>
        <taxon>Alveolata</taxon>
        <taxon>Dinophyceae</taxon>
        <taxon>Suessiales</taxon>
        <taxon>Symbiodiniaceae</taxon>
        <taxon>Symbiodinium</taxon>
    </lineage>
</organism>
<gene>
    <name evidence="1" type="ORF">AK812_SmicGene15580</name>
</gene>
<dbReference type="EMBL" id="LSRX01000285">
    <property type="protein sequence ID" value="OLQ01665.1"/>
    <property type="molecule type" value="Genomic_DNA"/>
</dbReference>
<name>A0A1Q9E2L1_SYMMI</name>